<accession>A0ABQ7NH12</accession>
<gene>
    <name evidence="2" type="primary">A02p021720.1_BraROA</name>
    <name evidence="2" type="ORF">IGI04_005995</name>
</gene>
<keyword evidence="3" id="KW-1185">Reference proteome</keyword>
<evidence type="ECO:0000256" key="1">
    <source>
        <dbReference type="SAM" id="SignalP"/>
    </source>
</evidence>
<evidence type="ECO:0000313" key="2">
    <source>
        <dbReference type="EMBL" id="KAG5409676.1"/>
    </source>
</evidence>
<evidence type="ECO:0000313" key="3">
    <source>
        <dbReference type="Proteomes" id="UP000823674"/>
    </source>
</evidence>
<reference evidence="2 3" key="1">
    <citation type="submission" date="2021-03" db="EMBL/GenBank/DDBJ databases">
        <authorList>
            <person name="King G.J."/>
            <person name="Bancroft I."/>
            <person name="Baten A."/>
            <person name="Bloomfield J."/>
            <person name="Borpatragohain P."/>
            <person name="He Z."/>
            <person name="Irish N."/>
            <person name="Irwin J."/>
            <person name="Liu K."/>
            <person name="Mauleon R.P."/>
            <person name="Moore J."/>
            <person name="Morris R."/>
            <person name="Ostergaard L."/>
            <person name="Wang B."/>
            <person name="Wells R."/>
        </authorList>
    </citation>
    <scope>NUCLEOTIDE SEQUENCE [LARGE SCALE GENOMIC DNA]</scope>
    <source>
        <strain evidence="2">R-o-18</strain>
        <tissue evidence="2">Leaf</tissue>
    </source>
</reference>
<keyword evidence="1" id="KW-0732">Signal</keyword>
<dbReference type="Proteomes" id="UP000823674">
    <property type="component" value="Chromosome A02"/>
</dbReference>
<dbReference type="EMBL" id="JADBGQ010000002">
    <property type="protein sequence ID" value="KAG5409676.1"/>
    <property type="molecule type" value="Genomic_DNA"/>
</dbReference>
<evidence type="ECO:0008006" key="4">
    <source>
        <dbReference type="Google" id="ProtNLM"/>
    </source>
</evidence>
<name>A0ABQ7NH12_BRACM</name>
<organism evidence="2 3">
    <name type="scientific">Brassica rapa subsp. trilocularis</name>
    <dbReference type="NCBI Taxonomy" id="1813537"/>
    <lineage>
        <taxon>Eukaryota</taxon>
        <taxon>Viridiplantae</taxon>
        <taxon>Streptophyta</taxon>
        <taxon>Embryophyta</taxon>
        <taxon>Tracheophyta</taxon>
        <taxon>Spermatophyta</taxon>
        <taxon>Magnoliopsida</taxon>
        <taxon>eudicotyledons</taxon>
        <taxon>Gunneridae</taxon>
        <taxon>Pentapetalae</taxon>
        <taxon>rosids</taxon>
        <taxon>malvids</taxon>
        <taxon>Brassicales</taxon>
        <taxon>Brassicaceae</taxon>
        <taxon>Brassiceae</taxon>
        <taxon>Brassica</taxon>
    </lineage>
</organism>
<comment type="caution">
    <text evidence="2">The sequence shown here is derived from an EMBL/GenBank/DDBJ whole genome shotgun (WGS) entry which is preliminary data.</text>
</comment>
<feature type="chain" id="PRO_5047441522" description="Secreted protein" evidence="1">
    <location>
        <begin position="26"/>
        <end position="71"/>
    </location>
</feature>
<sequence>MVSPWKWMLSCTQLMIGIFIRVTDGERLTLAVWFSQDSSHDEDSNLVSRRSQCTYHLNFVSINVPASANMY</sequence>
<feature type="signal peptide" evidence="1">
    <location>
        <begin position="1"/>
        <end position="25"/>
    </location>
</feature>
<protein>
    <recommendedName>
        <fullName evidence="4">Secreted protein</fullName>
    </recommendedName>
</protein>
<proteinExistence type="predicted"/>